<comment type="caution">
    <text evidence="1">The sequence shown here is derived from an EMBL/GenBank/DDBJ whole genome shotgun (WGS) entry which is preliminary data.</text>
</comment>
<dbReference type="Proteomes" id="UP000053557">
    <property type="component" value="Unassembled WGS sequence"/>
</dbReference>
<evidence type="ECO:0000313" key="2">
    <source>
        <dbReference type="Proteomes" id="UP000053557"/>
    </source>
</evidence>
<evidence type="ECO:0008006" key="3">
    <source>
        <dbReference type="Google" id="ProtNLM"/>
    </source>
</evidence>
<organism evidence="1 2">
    <name type="scientific">Ferroacidibacillus organovorans</name>
    <dbReference type="NCBI Taxonomy" id="1765683"/>
    <lineage>
        <taxon>Bacteria</taxon>
        <taxon>Bacillati</taxon>
        <taxon>Bacillota</taxon>
        <taxon>Bacilli</taxon>
        <taxon>Bacillales</taxon>
        <taxon>Alicyclobacillaceae</taxon>
        <taxon>Ferroacidibacillus</taxon>
    </lineage>
</organism>
<proteinExistence type="predicted"/>
<gene>
    <name evidence="1" type="ORF">ATW55_14910</name>
</gene>
<protein>
    <recommendedName>
        <fullName evidence="3">TnsE C-terminal domain-containing protein</fullName>
    </recommendedName>
</protein>
<accession>A0A117SXQ2</accession>
<evidence type="ECO:0000313" key="1">
    <source>
        <dbReference type="EMBL" id="KUO95855.1"/>
    </source>
</evidence>
<sequence>MNMSDVQLPMKLIGIQIFHGWKWKMKISNKDWPFKKGKEVTLYWMQSPKMEGESKQWVITAIFKQDAEPIPVKLPWGLLPYLRIGRVYVDGVRGQAASNLLQRDIKFQQTVRPINKRAGDVIPRTSYPLNVSSNLAQMCVYIKNGSETLIIPCIEIIRAYLCPNKTMCNAVLDPIGLQQIASVRALSNQKMELQFTNSTPVNLLKSSEFINKIAHILTDGNLKNTWNSVWNSLNHPHKEVIDCITPDLLNAQWTVLGLYTGSGFLVTEILKIEQKTTFPFQMIDVLHPKLVNQDVGGSQHGGRIINRNFPLNVEASLTQKSPKNFRNPRMIVDQIVIFQTGNNIKINRIFSDLNNSSNTLKKKVTRRVRMDDRATEEISFYDVAGTGNVQAAEFNNLNGEIDGKLSPCFHEFARAIQYMGQSRGYQVDYVEESIPYFLEENRDYLLVRIKARYRCVWILEMDQLQSNSTLIFIAKNDEKTTGEAMAKHLIEKFLSPRGWDKEGIQKIIGMRVRWAKHTTSFMISWGERLGNKVNDLDIVRI</sequence>
<dbReference type="EMBL" id="LPVJ01000033">
    <property type="protein sequence ID" value="KUO95855.1"/>
    <property type="molecule type" value="Genomic_DNA"/>
</dbReference>
<keyword evidence="2" id="KW-1185">Reference proteome</keyword>
<dbReference type="AlphaFoldDB" id="A0A117SXQ2"/>
<reference evidence="1 2" key="1">
    <citation type="submission" date="2015-12" db="EMBL/GenBank/DDBJ databases">
        <title>Draft genome sequence of Acidibacillus ferrooxidans ITV001, isolated from a chalcopyrite acid mine drainage site in Brazil.</title>
        <authorList>
            <person name="Dall'Agnol H."/>
            <person name="Nancucheo I."/>
            <person name="Johnson B."/>
            <person name="Oliveira R."/>
            <person name="Leite L."/>
            <person name="Pylro V."/>
            <person name="Nunes G.L."/>
            <person name="Tzotzos G."/>
            <person name="Fernandes G.R."/>
            <person name="Dutra J."/>
            <person name="Orellana S.C."/>
            <person name="Oliveira G."/>
        </authorList>
    </citation>
    <scope>NUCLEOTIDE SEQUENCE [LARGE SCALE GENOMIC DNA]</scope>
    <source>
        <strain evidence="2">ITV01</strain>
    </source>
</reference>
<name>A0A117SXQ2_9BACL</name>